<protein>
    <submittedName>
        <fullName evidence="2">Uncharacterized protein</fullName>
    </submittedName>
</protein>
<dbReference type="AlphaFoldDB" id="A0A1H0ID10"/>
<accession>A0A1H0ID10</accession>
<reference evidence="3" key="1">
    <citation type="submission" date="2016-10" db="EMBL/GenBank/DDBJ databases">
        <authorList>
            <person name="Varghese N."/>
            <person name="Submissions S."/>
        </authorList>
    </citation>
    <scope>NUCLEOTIDE SEQUENCE [LARGE SCALE GENOMIC DNA]</scope>
    <source>
        <strain evidence="3">CGMCC 1.6444</strain>
    </source>
</reference>
<evidence type="ECO:0000256" key="1">
    <source>
        <dbReference type="SAM" id="MobiDB-lite"/>
    </source>
</evidence>
<dbReference type="RefSeq" id="WP_281187378.1">
    <property type="nucleotide sequence ID" value="NZ_FNIV01000005.1"/>
</dbReference>
<sequence length="42" mass="4644">MSVPRRKKVPTLAQIKRNPPPGAKGYKRPDEKGKCKPGKGSR</sequence>
<name>A0A1H0ID10_9GAMM</name>
<dbReference type="EMBL" id="FNIV01000005">
    <property type="protein sequence ID" value="SDO29255.1"/>
    <property type="molecule type" value="Genomic_DNA"/>
</dbReference>
<proteinExistence type="predicted"/>
<feature type="region of interest" description="Disordered" evidence="1">
    <location>
        <begin position="1"/>
        <end position="42"/>
    </location>
</feature>
<keyword evidence="3" id="KW-1185">Reference proteome</keyword>
<organism evidence="2 3">
    <name type="scientific">Halomonas shengliensis</name>
    <dbReference type="NCBI Taxonomy" id="419597"/>
    <lineage>
        <taxon>Bacteria</taxon>
        <taxon>Pseudomonadati</taxon>
        <taxon>Pseudomonadota</taxon>
        <taxon>Gammaproteobacteria</taxon>
        <taxon>Oceanospirillales</taxon>
        <taxon>Halomonadaceae</taxon>
        <taxon>Halomonas</taxon>
    </lineage>
</organism>
<dbReference type="STRING" id="419597.SAMN04487957_10571"/>
<dbReference type="Proteomes" id="UP000199075">
    <property type="component" value="Unassembled WGS sequence"/>
</dbReference>
<evidence type="ECO:0000313" key="2">
    <source>
        <dbReference type="EMBL" id="SDO29255.1"/>
    </source>
</evidence>
<gene>
    <name evidence="2" type="ORF">SAMN04487957_10571</name>
</gene>
<evidence type="ECO:0000313" key="3">
    <source>
        <dbReference type="Proteomes" id="UP000199075"/>
    </source>
</evidence>